<dbReference type="PANTHER" id="PTHR30146:SF153">
    <property type="entry name" value="LACTOSE OPERON REPRESSOR"/>
    <property type="match status" value="1"/>
</dbReference>
<dbReference type="Gene3D" id="1.10.260.40">
    <property type="entry name" value="lambda repressor-like DNA-binding domains"/>
    <property type="match status" value="1"/>
</dbReference>
<dbReference type="GO" id="GO:0003677">
    <property type="term" value="F:DNA binding"/>
    <property type="evidence" value="ECO:0007669"/>
    <property type="project" value="UniProtKB-KW"/>
</dbReference>
<evidence type="ECO:0000259" key="5">
    <source>
        <dbReference type="PROSITE" id="PS50932"/>
    </source>
</evidence>
<dbReference type="InterPro" id="IPR028082">
    <property type="entry name" value="Peripla_BP_I"/>
</dbReference>
<dbReference type="EMBL" id="JACZDF010000007">
    <property type="protein sequence ID" value="MBD9700147.1"/>
    <property type="molecule type" value="Genomic_DNA"/>
</dbReference>
<evidence type="ECO:0000313" key="6">
    <source>
        <dbReference type="EMBL" id="MBD9700147.1"/>
    </source>
</evidence>
<dbReference type="PRINTS" id="PR00036">
    <property type="entry name" value="HTHLACI"/>
</dbReference>
<organism evidence="6 7">
    <name type="scientific">Flavimobilis rhizosphaerae</name>
    <dbReference type="NCBI Taxonomy" id="2775421"/>
    <lineage>
        <taxon>Bacteria</taxon>
        <taxon>Bacillati</taxon>
        <taxon>Actinomycetota</taxon>
        <taxon>Actinomycetes</taxon>
        <taxon>Micrococcales</taxon>
        <taxon>Jonesiaceae</taxon>
        <taxon>Flavimobilis</taxon>
    </lineage>
</organism>
<keyword evidence="3" id="KW-0804">Transcription</keyword>
<dbReference type="SMART" id="SM00354">
    <property type="entry name" value="HTH_LACI"/>
    <property type="match status" value="1"/>
</dbReference>
<dbReference type="CDD" id="cd06292">
    <property type="entry name" value="PBP1_AglR_RafR-like"/>
    <property type="match status" value="1"/>
</dbReference>
<comment type="caution">
    <text evidence="6">The sequence shown here is derived from an EMBL/GenBank/DDBJ whole genome shotgun (WGS) entry which is preliminary data.</text>
</comment>
<accession>A0ABR9DSN7</accession>
<keyword evidence="1" id="KW-0805">Transcription regulation</keyword>
<dbReference type="Pfam" id="PF00356">
    <property type="entry name" value="LacI"/>
    <property type="match status" value="1"/>
</dbReference>
<dbReference type="PROSITE" id="PS00356">
    <property type="entry name" value="HTH_LACI_1"/>
    <property type="match status" value="1"/>
</dbReference>
<dbReference type="SUPFAM" id="SSF53822">
    <property type="entry name" value="Periplasmic binding protein-like I"/>
    <property type="match status" value="1"/>
</dbReference>
<protein>
    <submittedName>
        <fullName evidence="6">LacI family DNA-binding transcriptional regulator</fullName>
    </submittedName>
</protein>
<dbReference type="Pfam" id="PF13377">
    <property type="entry name" value="Peripla_BP_3"/>
    <property type="match status" value="1"/>
</dbReference>
<reference evidence="6 7" key="1">
    <citation type="submission" date="2020-09" db="EMBL/GenBank/DDBJ databases">
        <title>Flavimobilis rhizosphaerae sp. nov., isolated from rhizosphere soil of Spartina alterniflora.</title>
        <authorList>
            <person name="Hanqin C."/>
        </authorList>
    </citation>
    <scope>NUCLEOTIDE SEQUENCE [LARGE SCALE GENOMIC DNA]</scope>
    <source>
        <strain evidence="6 7">GY 10621</strain>
    </source>
</reference>
<sequence>MQRLPHSPDPGSPRTTGRRRRVPHDARSTTRIRRHERGHGKEALLSRTLHTVRTRLTDLAQQAGVSTATVSRVLNGKAGVSSETRQAVLAALDLLGYERPEKLRGHSAGLVGLIVPELTNPIFPAFAQAIESRLSEHGYTPLLCTQSPGGTTEDEYIEMLLEHGVAGIVFVSGLHADTSASRERYHRLRERGVPLVMVNGFAEGVDASFISNDDVTSMELAVRHLVSLGHRKIGLAIGQERYVPVHRKREGFAAAIARHLGITDASPHVATSLFTVEGGAAAAGELVDSGHTGIICGSDLMALGATRAVRARGLRTPRDVSVIGFDDSPLIAFTEPPLTTIRQPVTAMGTAAVTSLVAQITGETVSRSEILFHPELVVRESTGVAPSGD</sequence>
<keyword evidence="2 6" id="KW-0238">DNA-binding</keyword>
<feature type="domain" description="HTH lacI-type" evidence="5">
    <location>
        <begin position="54"/>
        <end position="108"/>
    </location>
</feature>
<evidence type="ECO:0000256" key="1">
    <source>
        <dbReference type="ARBA" id="ARBA00023015"/>
    </source>
</evidence>
<feature type="region of interest" description="Disordered" evidence="4">
    <location>
        <begin position="1"/>
        <end position="41"/>
    </location>
</feature>
<dbReference type="PANTHER" id="PTHR30146">
    <property type="entry name" value="LACI-RELATED TRANSCRIPTIONAL REPRESSOR"/>
    <property type="match status" value="1"/>
</dbReference>
<gene>
    <name evidence="6" type="ORF">IGS67_11695</name>
</gene>
<evidence type="ECO:0000313" key="7">
    <source>
        <dbReference type="Proteomes" id="UP000642107"/>
    </source>
</evidence>
<dbReference type="PROSITE" id="PS50932">
    <property type="entry name" value="HTH_LACI_2"/>
    <property type="match status" value="1"/>
</dbReference>
<dbReference type="Proteomes" id="UP000642107">
    <property type="component" value="Unassembled WGS sequence"/>
</dbReference>
<proteinExistence type="predicted"/>
<dbReference type="InterPro" id="IPR010982">
    <property type="entry name" value="Lambda_DNA-bd_dom_sf"/>
</dbReference>
<dbReference type="CDD" id="cd01392">
    <property type="entry name" value="HTH_LacI"/>
    <property type="match status" value="1"/>
</dbReference>
<dbReference type="InterPro" id="IPR000843">
    <property type="entry name" value="HTH_LacI"/>
</dbReference>
<dbReference type="Gene3D" id="3.40.50.2300">
    <property type="match status" value="2"/>
</dbReference>
<evidence type="ECO:0000256" key="4">
    <source>
        <dbReference type="SAM" id="MobiDB-lite"/>
    </source>
</evidence>
<dbReference type="InterPro" id="IPR046335">
    <property type="entry name" value="LacI/GalR-like_sensor"/>
</dbReference>
<dbReference type="SUPFAM" id="SSF47413">
    <property type="entry name" value="lambda repressor-like DNA-binding domains"/>
    <property type="match status" value="1"/>
</dbReference>
<evidence type="ECO:0000256" key="2">
    <source>
        <dbReference type="ARBA" id="ARBA00023125"/>
    </source>
</evidence>
<name>A0ABR9DSN7_9MICO</name>
<evidence type="ECO:0000256" key="3">
    <source>
        <dbReference type="ARBA" id="ARBA00023163"/>
    </source>
</evidence>
<keyword evidence="7" id="KW-1185">Reference proteome</keyword>